<gene>
    <name evidence="2" type="ORF">GN958_ATG12211</name>
</gene>
<protein>
    <submittedName>
        <fullName evidence="2">Uncharacterized protein</fullName>
    </submittedName>
</protein>
<organism evidence="2 3">
    <name type="scientific">Phytophthora infestans</name>
    <name type="common">Potato late blight agent</name>
    <name type="synonym">Botrytis infestans</name>
    <dbReference type="NCBI Taxonomy" id="4787"/>
    <lineage>
        <taxon>Eukaryota</taxon>
        <taxon>Sar</taxon>
        <taxon>Stramenopiles</taxon>
        <taxon>Oomycota</taxon>
        <taxon>Peronosporomycetes</taxon>
        <taxon>Peronosporales</taxon>
        <taxon>Peronosporaceae</taxon>
        <taxon>Phytophthora</taxon>
    </lineage>
</organism>
<feature type="region of interest" description="Disordered" evidence="1">
    <location>
        <begin position="50"/>
        <end position="70"/>
    </location>
</feature>
<reference evidence="2" key="1">
    <citation type="submission" date="2020-03" db="EMBL/GenBank/DDBJ databases">
        <title>Hybrid Assembly of Korean Phytophthora infestans isolates.</title>
        <authorList>
            <person name="Prokchorchik M."/>
            <person name="Lee Y."/>
            <person name="Seo J."/>
            <person name="Cho J.-H."/>
            <person name="Park Y.-E."/>
            <person name="Jang D.-C."/>
            <person name="Im J.-S."/>
            <person name="Choi J.-G."/>
            <person name="Park H.-J."/>
            <person name="Lee G.-B."/>
            <person name="Lee Y.-G."/>
            <person name="Hong S.-Y."/>
            <person name="Cho K."/>
            <person name="Sohn K.H."/>
        </authorList>
    </citation>
    <scope>NUCLEOTIDE SEQUENCE</scope>
    <source>
        <strain evidence="2">KR_2_A2</strain>
    </source>
</reference>
<evidence type="ECO:0000313" key="2">
    <source>
        <dbReference type="EMBL" id="KAF4138600.1"/>
    </source>
</evidence>
<dbReference type="AlphaFoldDB" id="A0A8S9UDD2"/>
<proteinExistence type="predicted"/>
<dbReference type="Proteomes" id="UP000704712">
    <property type="component" value="Unassembled WGS sequence"/>
</dbReference>
<evidence type="ECO:0000313" key="3">
    <source>
        <dbReference type="Proteomes" id="UP000704712"/>
    </source>
</evidence>
<dbReference type="EMBL" id="JAACNO010001662">
    <property type="protein sequence ID" value="KAF4138600.1"/>
    <property type="molecule type" value="Genomic_DNA"/>
</dbReference>
<accession>A0A8S9UDD2</accession>
<comment type="caution">
    <text evidence="2">The sequence shown here is derived from an EMBL/GenBank/DDBJ whole genome shotgun (WGS) entry which is preliminary data.</text>
</comment>
<sequence length="70" mass="8294">MVSTYQGLICNWVCQNKYHQDRLALLMQQWVQHESLYQEELENRLHHFSLSNHPRCHAGGGEEEGKMKPE</sequence>
<name>A0A8S9UDD2_PHYIN</name>
<evidence type="ECO:0000256" key="1">
    <source>
        <dbReference type="SAM" id="MobiDB-lite"/>
    </source>
</evidence>